<gene>
    <name evidence="2" type="ORF">SAMN04487948_13021</name>
</gene>
<feature type="region of interest" description="Disordered" evidence="1">
    <location>
        <begin position="67"/>
        <end position="110"/>
    </location>
</feature>
<accession>A0A1H8WHX1</accession>
<sequence length="110" mass="12242">MRGGKEEGDIGCRYAVKQGVFHPYFRFALNHEIARQRGVPPIRNLGGTLALSRKWVEHRYVMRFSTENRGFSTQKPTSIEGGEGVGSERSEREGIFSGAKRGAASRGDNQ</sequence>
<evidence type="ECO:0000313" key="3">
    <source>
        <dbReference type="Proteomes" id="UP000199126"/>
    </source>
</evidence>
<evidence type="ECO:0000256" key="1">
    <source>
        <dbReference type="SAM" id="MobiDB-lite"/>
    </source>
</evidence>
<proteinExistence type="predicted"/>
<evidence type="ECO:0000313" key="2">
    <source>
        <dbReference type="EMBL" id="SEP27209.1"/>
    </source>
</evidence>
<dbReference type="Proteomes" id="UP000199126">
    <property type="component" value="Unassembled WGS sequence"/>
</dbReference>
<keyword evidence="3" id="KW-1185">Reference proteome</keyword>
<reference evidence="3" key="1">
    <citation type="submission" date="2016-10" db="EMBL/GenBank/DDBJ databases">
        <authorList>
            <person name="Varghese N."/>
            <person name="Submissions S."/>
        </authorList>
    </citation>
    <scope>NUCLEOTIDE SEQUENCE [LARGE SCALE GENOMIC DNA]</scope>
    <source>
        <strain evidence="3">CGMCC 1.10121</strain>
    </source>
</reference>
<dbReference type="EMBL" id="FODV01000030">
    <property type="protein sequence ID" value="SEP27209.1"/>
    <property type="molecule type" value="Genomic_DNA"/>
</dbReference>
<protein>
    <submittedName>
        <fullName evidence="2">Uncharacterized protein</fullName>
    </submittedName>
</protein>
<feature type="compositionally biased region" description="Polar residues" evidence="1">
    <location>
        <begin position="67"/>
        <end position="77"/>
    </location>
</feature>
<organism evidence="2 3">
    <name type="scientific">Halogranum amylolyticum</name>
    <dbReference type="NCBI Taxonomy" id="660520"/>
    <lineage>
        <taxon>Archaea</taxon>
        <taxon>Methanobacteriati</taxon>
        <taxon>Methanobacteriota</taxon>
        <taxon>Stenosarchaea group</taxon>
        <taxon>Halobacteria</taxon>
        <taxon>Halobacteriales</taxon>
        <taxon>Haloferacaceae</taxon>
    </lineage>
</organism>
<dbReference type="AlphaFoldDB" id="A0A1H8WHX1"/>
<name>A0A1H8WHX1_9EURY</name>